<feature type="transmembrane region" description="Helical" evidence="7">
    <location>
        <begin position="277"/>
        <end position="295"/>
    </location>
</feature>
<dbReference type="RefSeq" id="WP_156230134.1">
    <property type="nucleotide sequence ID" value="NZ_CP046455.1"/>
</dbReference>
<evidence type="ECO:0000256" key="5">
    <source>
        <dbReference type="ARBA" id="ARBA00023136"/>
    </source>
</evidence>
<evidence type="ECO:0000256" key="1">
    <source>
        <dbReference type="ARBA" id="ARBA00004651"/>
    </source>
</evidence>
<dbReference type="EMBL" id="CP046455">
    <property type="protein sequence ID" value="QGU06542.1"/>
    <property type="molecule type" value="Genomic_DNA"/>
</dbReference>
<dbReference type="AlphaFoldDB" id="A0A6B8VM42"/>
<gene>
    <name evidence="8" type="primary">yhjD</name>
    <name evidence="8" type="ORF">COCCU_02940</name>
</gene>
<dbReference type="PANTHER" id="PTHR30213">
    <property type="entry name" value="INNER MEMBRANE PROTEIN YHJD"/>
    <property type="match status" value="1"/>
</dbReference>
<evidence type="ECO:0000256" key="3">
    <source>
        <dbReference type="ARBA" id="ARBA00022692"/>
    </source>
</evidence>
<proteinExistence type="predicted"/>
<keyword evidence="5 7" id="KW-0472">Membrane</keyword>
<protein>
    <submittedName>
        <fullName evidence="8">Inner membrane protein YhjD</fullName>
    </submittedName>
</protein>
<evidence type="ECO:0000256" key="7">
    <source>
        <dbReference type="SAM" id="Phobius"/>
    </source>
</evidence>
<dbReference type="InterPro" id="IPR017039">
    <property type="entry name" value="Virul_fac_BrkB"/>
</dbReference>
<keyword evidence="9" id="KW-1185">Reference proteome</keyword>
<evidence type="ECO:0000256" key="2">
    <source>
        <dbReference type="ARBA" id="ARBA00022475"/>
    </source>
</evidence>
<comment type="subcellular location">
    <subcellularLocation>
        <location evidence="1">Cell membrane</location>
        <topology evidence="1">Multi-pass membrane protein</topology>
    </subcellularLocation>
</comment>
<organism evidence="8 9">
    <name type="scientific">Corynebacterium occultum</name>
    <dbReference type="NCBI Taxonomy" id="2675219"/>
    <lineage>
        <taxon>Bacteria</taxon>
        <taxon>Bacillati</taxon>
        <taxon>Actinomycetota</taxon>
        <taxon>Actinomycetes</taxon>
        <taxon>Mycobacteriales</taxon>
        <taxon>Corynebacteriaceae</taxon>
        <taxon>Corynebacterium</taxon>
    </lineage>
</organism>
<evidence type="ECO:0000256" key="4">
    <source>
        <dbReference type="ARBA" id="ARBA00022989"/>
    </source>
</evidence>
<feature type="transmembrane region" description="Helical" evidence="7">
    <location>
        <begin position="210"/>
        <end position="235"/>
    </location>
</feature>
<sequence>MANVSTSTQSDSRHTDEYGIERATKDDPGFIERLRMKRDWFDHVMLMQERYATMGGNQYSAGITYFSVLAIFPILMLAFATLGFILANNEQLLIEIQEQISTSVDGQIGDLLNSVLETAISQRGSVAGIGLLTTLWSGLGWMNNLRYGVSKMWRVDPTEGGFMGNKIKDLLGLVGLLLAFGVAFGVTAIGSSGLTARLIELVGLSEFPGIQLLTTLVAILLGVLANFLVMTWMLIYLPRTKVPRRSGLYAALIGALAFEVIKQAFSLFASNALSNPAGATFGPIIGLMVVMYLIWRVVLYCSAWAATTAESLEATPIQAPEPAVIRVRNEVGNRRNNPNVMLGAGAAAGAVGAAVLALIGRK</sequence>
<dbReference type="GO" id="GO:0005886">
    <property type="term" value="C:plasma membrane"/>
    <property type="evidence" value="ECO:0007669"/>
    <property type="project" value="UniProtKB-SubCell"/>
</dbReference>
<feature type="compositionally biased region" description="Polar residues" evidence="6">
    <location>
        <begin position="1"/>
        <end position="10"/>
    </location>
</feature>
<keyword evidence="3 7" id="KW-0812">Transmembrane</keyword>
<evidence type="ECO:0000256" key="6">
    <source>
        <dbReference type="SAM" id="MobiDB-lite"/>
    </source>
</evidence>
<feature type="compositionally biased region" description="Basic and acidic residues" evidence="6">
    <location>
        <begin position="11"/>
        <end position="21"/>
    </location>
</feature>
<feature type="region of interest" description="Disordered" evidence="6">
    <location>
        <begin position="1"/>
        <end position="21"/>
    </location>
</feature>
<name>A0A6B8VM42_9CORY</name>
<evidence type="ECO:0000313" key="9">
    <source>
        <dbReference type="Proteomes" id="UP000424462"/>
    </source>
</evidence>
<dbReference type="Pfam" id="PF03631">
    <property type="entry name" value="Virul_fac_BrkB"/>
    <property type="match status" value="1"/>
</dbReference>
<evidence type="ECO:0000313" key="8">
    <source>
        <dbReference type="EMBL" id="QGU06542.1"/>
    </source>
</evidence>
<dbReference type="PANTHER" id="PTHR30213:SF1">
    <property type="entry name" value="INNER MEMBRANE PROTEIN YHJD"/>
    <property type="match status" value="1"/>
</dbReference>
<feature type="transmembrane region" description="Helical" evidence="7">
    <location>
        <begin position="340"/>
        <end position="359"/>
    </location>
</feature>
<reference evidence="8 9" key="1">
    <citation type="submission" date="2019-11" db="EMBL/GenBank/DDBJ databases">
        <title>Complete genome sequence of Corynebacterium kalinowskii 1959, a novel Corynebacterium species isolated from soil of a small paddock in Vilsendorf, Germany.</title>
        <authorList>
            <person name="Schaffert L."/>
            <person name="Ruwe M."/>
            <person name="Milse J."/>
            <person name="Hanuschka K."/>
            <person name="Ortseifen V."/>
            <person name="Droste J."/>
            <person name="Brandt D."/>
            <person name="Schlueter L."/>
            <person name="Kutter Y."/>
            <person name="Vinke S."/>
            <person name="Viehoefer P."/>
            <person name="Jacob L."/>
            <person name="Luebke N.-C."/>
            <person name="Schulte-Berndt E."/>
            <person name="Hain C."/>
            <person name="Linder M."/>
            <person name="Schmidt P."/>
            <person name="Wollenschlaeger L."/>
            <person name="Luttermann T."/>
            <person name="Thieme E."/>
            <person name="Hassa J."/>
            <person name="Haak M."/>
            <person name="Wittchen M."/>
            <person name="Mentz A."/>
            <person name="Persicke M."/>
            <person name="Busche T."/>
            <person name="Ruckert C."/>
        </authorList>
    </citation>
    <scope>NUCLEOTIDE SEQUENCE [LARGE SCALE GENOMIC DNA]</scope>
    <source>
        <strain evidence="8 9">2039</strain>
    </source>
</reference>
<dbReference type="Proteomes" id="UP000424462">
    <property type="component" value="Chromosome"/>
</dbReference>
<feature type="transmembrane region" description="Helical" evidence="7">
    <location>
        <begin position="247"/>
        <end position="265"/>
    </location>
</feature>
<accession>A0A6B8VM42</accession>
<keyword evidence="4 7" id="KW-1133">Transmembrane helix</keyword>
<feature type="transmembrane region" description="Helical" evidence="7">
    <location>
        <begin position="170"/>
        <end position="190"/>
    </location>
</feature>
<dbReference type="KEGG" id="cok:COCCU_02940"/>
<keyword evidence="2" id="KW-1003">Cell membrane</keyword>
<feature type="transmembrane region" description="Helical" evidence="7">
    <location>
        <begin position="63"/>
        <end position="87"/>
    </location>
</feature>